<reference evidence="1" key="3">
    <citation type="submission" date="2025-09" db="UniProtKB">
        <authorList>
            <consortium name="Ensembl"/>
        </authorList>
    </citation>
    <scope>IDENTIFICATION</scope>
</reference>
<dbReference type="PANTHER" id="PTHR31508">
    <property type="entry name" value="PROTEIN PITCHFORK"/>
    <property type="match status" value="1"/>
</dbReference>
<dbReference type="STRING" id="7897.ENSLACP00000023049"/>
<dbReference type="eggNOG" id="ENOG502RZWF">
    <property type="taxonomic scope" value="Eukaryota"/>
</dbReference>
<evidence type="ECO:0000313" key="1">
    <source>
        <dbReference type="Ensembl" id="ENSLACP00000023049.1"/>
    </source>
</evidence>
<protein>
    <recommendedName>
        <fullName evidence="3">Protein pitchfork</fullName>
    </recommendedName>
</protein>
<dbReference type="EMBL" id="AFYH01035539">
    <property type="status" value="NOT_ANNOTATED_CDS"/>
    <property type="molecule type" value="Genomic_DNA"/>
</dbReference>
<dbReference type="GO" id="GO:0031344">
    <property type="term" value="P:regulation of cell projection organization"/>
    <property type="evidence" value="ECO:0007669"/>
    <property type="project" value="TreeGrafter"/>
</dbReference>
<dbReference type="EMBL" id="AFYH01035537">
    <property type="status" value="NOT_ANNOTATED_CDS"/>
    <property type="molecule type" value="Genomic_DNA"/>
</dbReference>
<sequence>MLIRGAPHRGPGRYDNHTVDNFIYCLETKPESNKGYTLGARTSVRINYMKQDRTPAPGAHQPEWGAERVFKPATAPFSIKTDRFPDKALAVTYNPGPGSYNPEVAKNRKISWPMKFGRPDWSLVPSVEKKTLKSEFLYDREFLKHRNRVAYLSLYYS</sequence>
<dbReference type="InterPro" id="IPR033602">
    <property type="entry name" value="CIMAP3"/>
</dbReference>
<dbReference type="InParanoid" id="M3XJZ3"/>
<dbReference type="FunCoup" id="M3XJZ3">
    <property type="interactions" value="48"/>
</dbReference>
<name>M3XJZ3_LATCH</name>
<evidence type="ECO:0000313" key="2">
    <source>
        <dbReference type="Proteomes" id="UP000008672"/>
    </source>
</evidence>
<accession>M3XJZ3</accession>
<dbReference type="AlphaFoldDB" id="M3XJZ3"/>
<evidence type="ECO:0008006" key="3">
    <source>
        <dbReference type="Google" id="ProtNLM"/>
    </source>
</evidence>
<dbReference type="OrthoDB" id="8189408at2759"/>
<proteinExistence type="predicted"/>
<dbReference type="InterPro" id="IPR010736">
    <property type="entry name" value="SHIPPO-rpt"/>
</dbReference>
<dbReference type="Ensembl" id="ENSLACT00000025061.1">
    <property type="protein sequence ID" value="ENSLACP00000023049.1"/>
    <property type="gene ID" value="ENSLACG00000022353.1"/>
</dbReference>
<keyword evidence="2" id="KW-1185">Reference proteome</keyword>
<dbReference type="GO" id="GO:0008092">
    <property type="term" value="F:cytoskeletal protein binding"/>
    <property type="evidence" value="ECO:0007669"/>
    <property type="project" value="TreeGrafter"/>
</dbReference>
<dbReference type="EMBL" id="AFYH01035538">
    <property type="status" value="NOT_ANNOTATED_CDS"/>
    <property type="molecule type" value="Genomic_DNA"/>
</dbReference>
<dbReference type="Pfam" id="PF07004">
    <property type="entry name" value="SHIPPO-rpt"/>
    <property type="match status" value="2"/>
</dbReference>
<dbReference type="GeneTree" id="ENSGT00390000001017"/>
<gene>
    <name evidence="1" type="primary">LOC102364954</name>
</gene>
<dbReference type="HOGENOM" id="CLU_098763_0_0_1"/>
<dbReference type="EMBL" id="AFYH01035541">
    <property type="status" value="NOT_ANNOTATED_CDS"/>
    <property type="molecule type" value="Genomic_DNA"/>
</dbReference>
<dbReference type="EMBL" id="AFYH01035540">
    <property type="status" value="NOT_ANNOTATED_CDS"/>
    <property type="molecule type" value="Genomic_DNA"/>
</dbReference>
<dbReference type="OMA" id="HRHVTWP"/>
<dbReference type="Proteomes" id="UP000008672">
    <property type="component" value="Unassembled WGS sequence"/>
</dbReference>
<reference evidence="1" key="2">
    <citation type="submission" date="2025-08" db="UniProtKB">
        <authorList>
            <consortium name="Ensembl"/>
        </authorList>
    </citation>
    <scope>IDENTIFICATION</scope>
</reference>
<dbReference type="PANTHER" id="PTHR31508:SF2">
    <property type="entry name" value="PROTEIN PITCHFORK"/>
    <property type="match status" value="1"/>
</dbReference>
<reference evidence="2" key="1">
    <citation type="submission" date="2011-08" db="EMBL/GenBank/DDBJ databases">
        <title>The draft genome of Latimeria chalumnae.</title>
        <authorList>
            <person name="Di Palma F."/>
            <person name="Alfoldi J."/>
            <person name="Johnson J."/>
            <person name="Berlin A."/>
            <person name="Gnerre S."/>
            <person name="Jaffe D."/>
            <person name="MacCallum I."/>
            <person name="Young S."/>
            <person name="Walker B.J."/>
            <person name="Lander E."/>
            <person name="Lindblad-Toh K."/>
        </authorList>
    </citation>
    <scope>NUCLEOTIDE SEQUENCE [LARGE SCALE GENOMIC DNA]</scope>
    <source>
        <strain evidence="2">Wild caught</strain>
    </source>
</reference>
<organism evidence="1 2">
    <name type="scientific">Latimeria chalumnae</name>
    <name type="common">Coelacanth</name>
    <dbReference type="NCBI Taxonomy" id="7897"/>
    <lineage>
        <taxon>Eukaryota</taxon>
        <taxon>Metazoa</taxon>
        <taxon>Chordata</taxon>
        <taxon>Craniata</taxon>
        <taxon>Vertebrata</taxon>
        <taxon>Euteleostomi</taxon>
        <taxon>Coelacanthiformes</taxon>
        <taxon>Coelacanthidae</taxon>
        <taxon>Latimeria</taxon>
    </lineage>
</organism>